<feature type="region of interest" description="Disordered" evidence="2">
    <location>
        <begin position="175"/>
        <end position="222"/>
    </location>
</feature>
<dbReference type="SUPFAM" id="SSF53474">
    <property type="entry name" value="alpha/beta-Hydrolases"/>
    <property type="match status" value="1"/>
</dbReference>
<dbReference type="InterPro" id="IPR029058">
    <property type="entry name" value="AB_hydrolase_fold"/>
</dbReference>
<accession>A0A1D3DNR3</accession>
<dbReference type="eggNOG" id="COG3208">
    <property type="taxonomic scope" value="Bacteria"/>
</dbReference>
<dbReference type="Pfam" id="PF00975">
    <property type="entry name" value="Thioesterase"/>
    <property type="match status" value="1"/>
</dbReference>
<dbReference type="InterPro" id="IPR001031">
    <property type="entry name" value="Thioesterase"/>
</dbReference>
<gene>
    <name evidence="4" type="ORF">J116_005225</name>
</gene>
<comment type="similarity">
    <text evidence="1">Belongs to the thioesterase family.</text>
</comment>
<proteinExistence type="inferred from homology"/>
<comment type="caution">
    <text evidence="4">The sequence shown here is derived from an EMBL/GenBank/DDBJ whole genome shotgun (WGS) entry which is preliminary data.</text>
</comment>
<feature type="compositionally biased region" description="Basic residues" evidence="2">
    <location>
        <begin position="175"/>
        <end position="189"/>
    </location>
</feature>
<dbReference type="EMBL" id="ASHX02000001">
    <property type="protein sequence ID" value="OEJ93963.1"/>
    <property type="molecule type" value="Genomic_DNA"/>
</dbReference>
<evidence type="ECO:0000256" key="2">
    <source>
        <dbReference type="SAM" id="MobiDB-lite"/>
    </source>
</evidence>
<protein>
    <recommendedName>
        <fullName evidence="3">Thioesterase domain-containing protein</fullName>
    </recommendedName>
</protein>
<keyword evidence="5" id="KW-1185">Reference proteome</keyword>
<evidence type="ECO:0000313" key="5">
    <source>
        <dbReference type="Proteomes" id="UP000095329"/>
    </source>
</evidence>
<dbReference type="GO" id="GO:0008610">
    <property type="term" value="P:lipid biosynthetic process"/>
    <property type="evidence" value="ECO:0007669"/>
    <property type="project" value="TreeGrafter"/>
</dbReference>
<dbReference type="STRING" id="1306406.J116_005225"/>
<dbReference type="AlphaFoldDB" id="A0A1D3DNR3"/>
<dbReference type="PANTHER" id="PTHR11487">
    <property type="entry name" value="THIOESTERASE"/>
    <property type="match status" value="1"/>
</dbReference>
<name>A0A1D3DNR3_9ACTN</name>
<evidence type="ECO:0000259" key="3">
    <source>
        <dbReference type="Pfam" id="PF00975"/>
    </source>
</evidence>
<sequence>MADEGDATGNGEGDGTMPRAGDTVGAPAVSGGTGSGPAGSSLRRLRPGRPASVRLPHAGGWPGCFRPWSPLLPPYAEQLAAHCPGRESRGGEPCATRADELVDAVVEALEQLRDPPLVLFGHGMGASVAHEVALRLHETGAPPAHPVVPERQSPTLRHVTSLHLADDETFLAHIRPSRRHPGRGARRRRPEGPRGRPAAQRLPGQRAVRADLDGRPSKRPSR</sequence>
<dbReference type="InterPro" id="IPR012223">
    <property type="entry name" value="TEII"/>
</dbReference>
<dbReference type="PANTHER" id="PTHR11487:SF0">
    <property type="entry name" value="S-ACYL FATTY ACID SYNTHASE THIOESTERASE, MEDIUM CHAIN"/>
    <property type="match status" value="1"/>
</dbReference>
<reference evidence="4 5" key="1">
    <citation type="journal article" date="2013" name="Genome Announc.">
        <title>Genome Sequence of Streptomyces violaceusniger Strain SPC6, a Halotolerant Streptomycete That Exhibits Rapid Growth and Development.</title>
        <authorList>
            <person name="Chen X."/>
            <person name="Zhang B."/>
            <person name="Zhang W."/>
            <person name="Wu X."/>
            <person name="Zhang M."/>
            <person name="Chen T."/>
            <person name="Liu G."/>
            <person name="Dyson P."/>
        </authorList>
    </citation>
    <scope>NUCLEOTIDE SEQUENCE [LARGE SCALE GENOMIC DNA]</scope>
    <source>
        <strain evidence="4 5">SPC6</strain>
    </source>
</reference>
<feature type="domain" description="Thioesterase" evidence="3">
    <location>
        <begin position="55"/>
        <end position="178"/>
    </location>
</feature>
<organism evidence="4 5">
    <name type="scientific">Streptomyces thermolilacinus SPC6</name>
    <dbReference type="NCBI Taxonomy" id="1306406"/>
    <lineage>
        <taxon>Bacteria</taxon>
        <taxon>Bacillati</taxon>
        <taxon>Actinomycetota</taxon>
        <taxon>Actinomycetes</taxon>
        <taxon>Kitasatosporales</taxon>
        <taxon>Streptomycetaceae</taxon>
        <taxon>Streptomyces</taxon>
    </lineage>
</organism>
<evidence type="ECO:0000256" key="1">
    <source>
        <dbReference type="ARBA" id="ARBA00007169"/>
    </source>
</evidence>
<feature type="region of interest" description="Disordered" evidence="2">
    <location>
        <begin position="1"/>
        <end position="57"/>
    </location>
</feature>
<dbReference type="Proteomes" id="UP000095329">
    <property type="component" value="Unassembled WGS sequence"/>
</dbReference>
<dbReference type="Gene3D" id="3.40.50.1820">
    <property type="entry name" value="alpha/beta hydrolase"/>
    <property type="match status" value="1"/>
</dbReference>
<evidence type="ECO:0000313" key="4">
    <source>
        <dbReference type="EMBL" id="OEJ93963.1"/>
    </source>
</evidence>